<dbReference type="GO" id="GO:0016324">
    <property type="term" value="C:apical plasma membrane"/>
    <property type="evidence" value="ECO:0007669"/>
    <property type="project" value="TreeGrafter"/>
</dbReference>
<sequence length="914" mass="98296">MIMSPTPLLQPVPVPPIRLNVNRFGSAFSCGPPVPTIPEVEEEEDDDDEDEDEDDVDDIERVISERDMNNDPNRRKTANKNKTPIGSPAKSNGKNDLMFLSQPNGSVVHTTQPQAALCLSETSPRVQSHSTHQTKLESNRLLIVDNEESEIEEDYPLLRPDYFLGHDRVEDGSDATRGLDRHLAFDGVADRDLPDPTVRLDFHVAVEETNSDDTANAGCAGAILSVDAPSEHQSRPPPRLGMDSPAVLRWLESTHVAVTIPRTNSLESNTGVSVTGGSRSGDSNATTTTQNSSGTVSTLSNPSAKTMHEQLGNSDESKNSNLIRRFPTHPGTVLVRLTNAVPGENLGIQIKPVFTDRDELIAQGFHVPDGSRIESGLEVHHVMPNGRVAREGFLGVGDRILSIDEVSLIGVPFEHGRDLFQAALKKPELTLEIQRKSARSELDDSERKKSALPTCRLIIVPDMNEKAKEAEALPSGRTTGKPAPPPPPRRSPNTVLTRIPTGIIPPLIEDFLQEQNRTSVQTGHITKNVPALPQKAEQKSSTSATLFTPPLSDCLSIQLRKGSDGLGFSLTSRELTACSSSSSSSSVTERIACVKNILPGGAALLDGRLRSGDRLIQVDGLDVTKLGQANTVSLLREKPVNSIVNLLVWRSKEAESSDDRTGAQQAPSLPAHVTGPTEVEKRTIKSPYQEDATNPEKQPSSPTSPTHLPVNHLYKLYAIDPNQCNLLQLHINLPHTPTLAVANTTPAVTANSGGTSPPKPELTVLSSAHPVTLGVSVSVRPLSNQPFAVGHHANDTSNNAVFVRTVIEGGPAYLDGRLRVGDRMLTIDGEPLSGISSSDALNKLKAVIARDLAENRPHVCLLVARSRTTPPGSDGPEGGSKRDVHRASSKPHASNAKASSSSRVDPISAIDMVR</sequence>
<feature type="compositionally biased region" description="Acidic residues" evidence="1">
    <location>
        <begin position="39"/>
        <end position="58"/>
    </location>
</feature>
<dbReference type="GO" id="GO:0051660">
    <property type="term" value="P:establishment of centrosome localization"/>
    <property type="evidence" value="ECO:0007669"/>
    <property type="project" value="TreeGrafter"/>
</dbReference>
<feature type="region of interest" description="Disordered" evidence="1">
    <location>
        <begin position="468"/>
        <end position="495"/>
    </location>
</feature>
<protein>
    <recommendedName>
        <fullName evidence="2">PDZ domain-containing protein</fullName>
    </recommendedName>
</protein>
<gene>
    <name evidence="3" type="ORF">FBUS_07436</name>
</gene>
<dbReference type="Pfam" id="PF00595">
    <property type="entry name" value="PDZ"/>
    <property type="match status" value="3"/>
</dbReference>
<evidence type="ECO:0000256" key="1">
    <source>
        <dbReference type="SAM" id="MobiDB-lite"/>
    </source>
</evidence>
<dbReference type="Proteomes" id="UP000728185">
    <property type="component" value="Unassembled WGS sequence"/>
</dbReference>
<comment type="caution">
    <text evidence="3">The sequence shown here is derived from an EMBL/GenBank/DDBJ whole genome shotgun (WGS) entry which is preliminary data.</text>
</comment>
<feature type="compositionally biased region" description="Low complexity" evidence="1">
    <location>
        <begin position="268"/>
        <end position="281"/>
    </location>
</feature>
<dbReference type="GO" id="GO:0043296">
    <property type="term" value="C:apical junction complex"/>
    <property type="evidence" value="ECO:0007669"/>
    <property type="project" value="TreeGrafter"/>
</dbReference>
<feature type="domain" description="PDZ" evidence="2">
    <location>
        <begin position="334"/>
        <end position="435"/>
    </location>
</feature>
<dbReference type="GO" id="GO:0007155">
    <property type="term" value="P:cell adhesion"/>
    <property type="evidence" value="ECO:0007669"/>
    <property type="project" value="TreeGrafter"/>
</dbReference>
<organism evidence="3 4">
    <name type="scientific">Fasciolopsis buskii</name>
    <dbReference type="NCBI Taxonomy" id="27845"/>
    <lineage>
        <taxon>Eukaryota</taxon>
        <taxon>Metazoa</taxon>
        <taxon>Spiralia</taxon>
        <taxon>Lophotrochozoa</taxon>
        <taxon>Platyhelminthes</taxon>
        <taxon>Trematoda</taxon>
        <taxon>Digenea</taxon>
        <taxon>Plagiorchiida</taxon>
        <taxon>Echinostomata</taxon>
        <taxon>Echinostomatoidea</taxon>
        <taxon>Fasciolidae</taxon>
        <taxon>Fasciolopsis</taxon>
    </lineage>
</organism>
<dbReference type="InterPro" id="IPR052213">
    <property type="entry name" value="PAR3"/>
</dbReference>
<evidence type="ECO:0000259" key="2">
    <source>
        <dbReference type="PROSITE" id="PS50106"/>
    </source>
</evidence>
<feature type="domain" description="PDZ" evidence="2">
    <location>
        <begin position="761"/>
        <end position="845"/>
    </location>
</feature>
<dbReference type="CDD" id="cd00136">
    <property type="entry name" value="PDZ_canonical"/>
    <property type="match status" value="1"/>
</dbReference>
<dbReference type="SUPFAM" id="SSF50156">
    <property type="entry name" value="PDZ domain-like"/>
    <property type="match status" value="3"/>
</dbReference>
<dbReference type="InterPro" id="IPR001478">
    <property type="entry name" value="PDZ"/>
</dbReference>
<feature type="compositionally biased region" description="Polar residues" evidence="1">
    <location>
        <begin position="311"/>
        <end position="320"/>
    </location>
</feature>
<dbReference type="PANTHER" id="PTHR16484:SF17">
    <property type="entry name" value="BAZOOKA, ISOFORM B"/>
    <property type="match status" value="1"/>
</dbReference>
<feature type="compositionally biased region" description="Polar residues" evidence="1">
    <location>
        <begin position="282"/>
        <end position="304"/>
    </location>
</feature>
<keyword evidence="4" id="KW-1185">Reference proteome</keyword>
<feature type="compositionally biased region" description="Basic and acidic residues" evidence="1">
    <location>
        <begin position="59"/>
        <end position="74"/>
    </location>
</feature>
<dbReference type="AlphaFoldDB" id="A0A8E0SAY4"/>
<dbReference type="GO" id="GO:0005938">
    <property type="term" value="C:cell cortex"/>
    <property type="evidence" value="ECO:0007669"/>
    <property type="project" value="TreeGrafter"/>
</dbReference>
<dbReference type="GO" id="GO:0000226">
    <property type="term" value="P:microtubule cytoskeleton organization"/>
    <property type="evidence" value="ECO:0007669"/>
    <property type="project" value="TreeGrafter"/>
</dbReference>
<dbReference type="GO" id="GO:0008104">
    <property type="term" value="P:intracellular protein localization"/>
    <property type="evidence" value="ECO:0007669"/>
    <property type="project" value="TreeGrafter"/>
</dbReference>
<evidence type="ECO:0000313" key="3">
    <source>
        <dbReference type="EMBL" id="KAA0200838.1"/>
    </source>
</evidence>
<evidence type="ECO:0000313" key="4">
    <source>
        <dbReference type="Proteomes" id="UP000728185"/>
    </source>
</evidence>
<accession>A0A8E0SAY4</accession>
<dbReference type="PROSITE" id="PS50106">
    <property type="entry name" value="PDZ"/>
    <property type="match status" value="3"/>
</dbReference>
<feature type="domain" description="PDZ" evidence="2">
    <location>
        <begin position="556"/>
        <end position="637"/>
    </location>
</feature>
<name>A0A8E0SAY4_9TREM</name>
<dbReference type="GO" id="GO:0030010">
    <property type="term" value="P:establishment of cell polarity"/>
    <property type="evidence" value="ECO:0007669"/>
    <property type="project" value="TreeGrafter"/>
</dbReference>
<proteinExistence type="predicted"/>
<dbReference type="InterPro" id="IPR036034">
    <property type="entry name" value="PDZ_sf"/>
</dbReference>
<dbReference type="GO" id="GO:0005912">
    <property type="term" value="C:adherens junction"/>
    <property type="evidence" value="ECO:0007669"/>
    <property type="project" value="TreeGrafter"/>
</dbReference>
<dbReference type="OrthoDB" id="6264899at2759"/>
<feature type="region of interest" description="Disordered" evidence="1">
    <location>
        <begin position="28"/>
        <end position="95"/>
    </location>
</feature>
<dbReference type="GO" id="GO:0045197">
    <property type="term" value="P:establishment or maintenance of epithelial cell apical/basal polarity"/>
    <property type="evidence" value="ECO:0007669"/>
    <property type="project" value="TreeGrafter"/>
</dbReference>
<dbReference type="SMART" id="SM00228">
    <property type="entry name" value="PDZ"/>
    <property type="match status" value="3"/>
</dbReference>
<feature type="region of interest" description="Disordered" evidence="1">
    <location>
        <begin position="863"/>
        <end position="914"/>
    </location>
</feature>
<feature type="region of interest" description="Disordered" evidence="1">
    <location>
        <begin position="654"/>
        <end position="707"/>
    </location>
</feature>
<reference evidence="3" key="1">
    <citation type="submission" date="2019-05" db="EMBL/GenBank/DDBJ databases">
        <title>Annotation for the trematode Fasciolopsis buski.</title>
        <authorList>
            <person name="Choi Y.-J."/>
        </authorList>
    </citation>
    <scope>NUCLEOTIDE SEQUENCE</scope>
    <source>
        <strain evidence="3">HT</strain>
        <tissue evidence="3">Whole worm</tissue>
    </source>
</reference>
<dbReference type="EMBL" id="LUCM01000252">
    <property type="protein sequence ID" value="KAA0200838.1"/>
    <property type="molecule type" value="Genomic_DNA"/>
</dbReference>
<dbReference type="GO" id="GO:0035091">
    <property type="term" value="F:phosphatidylinositol binding"/>
    <property type="evidence" value="ECO:0007669"/>
    <property type="project" value="TreeGrafter"/>
</dbReference>
<feature type="compositionally biased region" description="Polar residues" evidence="1">
    <location>
        <begin position="80"/>
        <end position="94"/>
    </location>
</feature>
<feature type="compositionally biased region" description="Polar residues" evidence="1">
    <location>
        <begin position="691"/>
        <end position="706"/>
    </location>
</feature>
<dbReference type="PANTHER" id="PTHR16484">
    <property type="entry name" value="PARTITIONING DEFECTIVE 3 RELATED"/>
    <property type="match status" value="1"/>
</dbReference>
<dbReference type="Gene3D" id="2.30.42.10">
    <property type="match status" value="3"/>
</dbReference>
<feature type="region of interest" description="Disordered" evidence="1">
    <location>
        <begin position="261"/>
        <end position="320"/>
    </location>
</feature>